<evidence type="ECO:0000313" key="14">
    <source>
        <dbReference type="EMBL" id="ADK82758.1"/>
    </source>
</evidence>
<evidence type="ECO:0000256" key="9">
    <source>
        <dbReference type="ARBA" id="ARBA00023014"/>
    </source>
</evidence>
<dbReference type="NCBIfam" id="TIGR00238">
    <property type="entry name" value="KamA family radical SAM protein"/>
    <property type="match status" value="1"/>
</dbReference>
<evidence type="ECO:0000313" key="15">
    <source>
        <dbReference type="Proteomes" id="UP000002318"/>
    </source>
</evidence>
<evidence type="ECO:0000256" key="3">
    <source>
        <dbReference type="ARBA" id="ARBA00008703"/>
    </source>
</evidence>
<comment type="cofactor">
    <cofactor evidence="2">
        <name>[4Fe-4S] cluster</name>
        <dbReference type="ChEBI" id="CHEBI:49883"/>
    </cofactor>
</comment>
<feature type="binding site" evidence="11">
    <location>
        <position position="126"/>
    </location>
    <ligand>
        <name>[4Fe-4S] cluster</name>
        <dbReference type="ChEBI" id="CHEBI:49883"/>
        <note>4Fe-4S-S-AdoMet</note>
    </ligand>
</feature>
<dbReference type="GO" id="GO:0050066">
    <property type="term" value="F:L-lysine 2,3-aminomutase activity"/>
    <property type="evidence" value="ECO:0007669"/>
    <property type="project" value="UniProtKB-EC"/>
</dbReference>
<evidence type="ECO:0000256" key="4">
    <source>
        <dbReference type="ARBA" id="ARBA00022485"/>
    </source>
</evidence>
<dbReference type="InterPro" id="IPR003739">
    <property type="entry name" value="Lys_aminomutase/Glu_NH3_mut"/>
</dbReference>
<sequence>MRTVPWYKGNMESWQRELKERVTNLDELERHLCLEDEERAWFDSEEERRLPFALTRHYLSLMGDDPASPLRRQAIPRKEEFHFLSYESADPLCEQEYSPLPRLIHRYEDRALFLASDRCALYCRHCFRRHFTGGAGQGDREVKNRKDRRSLFEAAQDAACYLEKRPEIRELLLSGGDPLMLPDGTLFRLIDLFRKHRPDLILRIGTRMPAVLPSRITPVLARELGRRAPLFVVCQFNHPDEVSPPAVEALARLADSGIPILNQSVLLRGVNDDRETLKVLSGALLAARVIPYYLFQGDLAAGTSHLRAPILKGVSIMRSLRQCMSGLATPVYAVDLPGGGGKVSIPLDPVPRVEEREALLPGPDNRLWPYPVED</sequence>
<name>E1R7Q3_SEDSS</name>
<evidence type="ECO:0000256" key="5">
    <source>
        <dbReference type="ARBA" id="ARBA00022691"/>
    </source>
</evidence>
<dbReference type="eggNOG" id="COG1509">
    <property type="taxonomic scope" value="Bacteria"/>
</dbReference>
<dbReference type="InterPro" id="IPR007197">
    <property type="entry name" value="rSAM"/>
</dbReference>
<feature type="binding site" evidence="11">
    <location>
        <position position="119"/>
    </location>
    <ligand>
        <name>[4Fe-4S] cluster</name>
        <dbReference type="ChEBI" id="CHEBI:49883"/>
        <note>4Fe-4S-S-AdoMet</note>
    </ligand>
</feature>
<dbReference type="SFLD" id="SFLDG01070">
    <property type="entry name" value="PLP-dependent"/>
    <property type="match status" value="1"/>
</dbReference>
<dbReference type="Pfam" id="PF04055">
    <property type="entry name" value="Radical_SAM"/>
    <property type="match status" value="1"/>
</dbReference>
<proteinExistence type="inferred from homology"/>
<evidence type="ECO:0000256" key="12">
    <source>
        <dbReference type="PIRSR" id="PIRSR603739-50"/>
    </source>
</evidence>
<dbReference type="PANTHER" id="PTHR30538">
    <property type="entry name" value="LYSINE 2,3-AMINOMUTASE-RELATED"/>
    <property type="match status" value="1"/>
</dbReference>
<dbReference type="PIRSF" id="PIRSF004911">
    <property type="entry name" value="DUF160"/>
    <property type="match status" value="1"/>
</dbReference>
<accession>E1R7Q3</accession>
<dbReference type="PANTHER" id="PTHR30538:SF1">
    <property type="entry name" value="L-LYSINE 2,3-AMINOMUTASE"/>
    <property type="match status" value="1"/>
</dbReference>
<dbReference type="PROSITE" id="PS51918">
    <property type="entry name" value="RADICAL_SAM"/>
    <property type="match status" value="1"/>
</dbReference>
<reference evidence="14 15" key="1">
    <citation type="journal article" date="2010" name="Stand. Genomic Sci.">
        <title>Complete genome sequence of Spirochaeta smaragdinae type strain (SEBR 4228).</title>
        <authorList>
            <person name="Mavromatis K."/>
            <person name="Yasawong M."/>
            <person name="Chertkov O."/>
            <person name="Lapidus A."/>
            <person name="Lucas S."/>
            <person name="Nolan M."/>
            <person name="Del Rio T.G."/>
            <person name="Tice H."/>
            <person name="Cheng J.F."/>
            <person name="Pitluck S."/>
            <person name="Liolios K."/>
            <person name="Ivanova N."/>
            <person name="Tapia R."/>
            <person name="Han C."/>
            <person name="Bruce D."/>
            <person name="Goodwin L."/>
            <person name="Pati A."/>
            <person name="Chen A."/>
            <person name="Palaniappan K."/>
            <person name="Land M."/>
            <person name="Hauser L."/>
            <person name="Chang Y.J."/>
            <person name="Jeffries C.D."/>
            <person name="Detter J.C."/>
            <person name="Rohde M."/>
            <person name="Brambilla E."/>
            <person name="Spring S."/>
            <person name="Goker M."/>
            <person name="Sikorski J."/>
            <person name="Woyke T."/>
            <person name="Bristow J."/>
            <person name="Eisen J.A."/>
            <person name="Markowitz V."/>
            <person name="Hugenholtz P."/>
            <person name="Klenk H.P."/>
            <person name="Kyrpides N.C."/>
        </authorList>
    </citation>
    <scope>NUCLEOTIDE SEQUENCE [LARGE SCALE GENOMIC DNA]</scope>
    <source>
        <strain evidence="15">DSM 11293 / JCM 15392 / SEBR 4228</strain>
    </source>
</reference>
<dbReference type="GO" id="GO:0046872">
    <property type="term" value="F:metal ion binding"/>
    <property type="evidence" value="ECO:0007669"/>
    <property type="project" value="UniProtKB-KW"/>
</dbReference>
<keyword evidence="4 11" id="KW-0004">4Fe-4S</keyword>
<evidence type="ECO:0000256" key="7">
    <source>
        <dbReference type="ARBA" id="ARBA00022898"/>
    </source>
</evidence>
<dbReference type="SFLD" id="SFLDS00029">
    <property type="entry name" value="Radical_SAM"/>
    <property type="match status" value="1"/>
</dbReference>
<dbReference type="CDD" id="cd01335">
    <property type="entry name" value="Radical_SAM"/>
    <property type="match status" value="1"/>
</dbReference>
<dbReference type="Gene3D" id="3.20.20.70">
    <property type="entry name" value="Aldolase class I"/>
    <property type="match status" value="1"/>
</dbReference>
<keyword evidence="15" id="KW-1185">Reference proteome</keyword>
<dbReference type="KEGG" id="ssm:Spirs_3672"/>
<dbReference type="GO" id="GO:0051539">
    <property type="term" value="F:4 iron, 4 sulfur cluster binding"/>
    <property type="evidence" value="ECO:0007669"/>
    <property type="project" value="UniProtKB-KW"/>
</dbReference>
<keyword evidence="10 14" id="KW-0413">Isomerase</keyword>
<evidence type="ECO:0000256" key="1">
    <source>
        <dbReference type="ARBA" id="ARBA00001933"/>
    </source>
</evidence>
<evidence type="ECO:0000256" key="10">
    <source>
        <dbReference type="ARBA" id="ARBA00023235"/>
    </source>
</evidence>
<keyword evidence="5" id="KW-0949">S-adenosyl-L-methionine</keyword>
<keyword evidence="9 11" id="KW-0411">Iron-sulfur</keyword>
<dbReference type="AlphaFoldDB" id="E1R7Q3"/>
<dbReference type="EMBL" id="CP002116">
    <property type="protein sequence ID" value="ADK82758.1"/>
    <property type="molecule type" value="Genomic_DNA"/>
</dbReference>
<dbReference type="InterPro" id="IPR013785">
    <property type="entry name" value="Aldolase_TIM"/>
</dbReference>
<evidence type="ECO:0000256" key="6">
    <source>
        <dbReference type="ARBA" id="ARBA00022723"/>
    </source>
</evidence>
<feature type="binding site" evidence="11">
    <location>
        <position position="123"/>
    </location>
    <ligand>
        <name>[4Fe-4S] cluster</name>
        <dbReference type="ChEBI" id="CHEBI:49883"/>
        <note>4Fe-4S-S-AdoMet</note>
    </ligand>
</feature>
<dbReference type="Proteomes" id="UP000002318">
    <property type="component" value="Chromosome"/>
</dbReference>
<feature type="modified residue" description="N6-(pyridoxal phosphate)lysine" evidence="12">
    <location>
        <position position="342"/>
    </location>
</feature>
<protein>
    <submittedName>
        <fullName evidence="14">Lysine 2,3-aminomutase YodO family protein</fullName>
        <ecNumber evidence="14">5.4.3.2</ecNumber>
    </submittedName>
</protein>
<evidence type="ECO:0000256" key="2">
    <source>
        <dbReference type="ARBA" id="ARBA00001966"/>
    </source>
</evidence>
<comment type="similarity">
    <text evidence="3">Belongs to the radical SAM superfamily. KamA family.</text>
</comment>
<dbReference type="STRING" id="573413.Spirs_3672"/>
<organism evidence="14 15">
    <name type="scientific">Sediminispirochaeta smaragdinae (strain DSM 11293 / JCM 15392 / SEBR 4228)</name>
    <name type="common">Spirochaeta smaragdinae</name>
    <dbReference type="NCBI Taxonomy" id="573413"/>
    <lineage>
        <taxon>Bacteria</taxon>
        <taxon>Pseudomonadati</taxon>
        <taxon>Spirochaetota</taxon>
        <taxon>Spirochaetia</taxon>
        <taxon>Spirochaetales</taxon>
        <taxon>Spirochaetaceae</taxon>
        <taxon>Sediminispirochaeta</taxon>
    </lineage>
</organism>
<dbReference type="SUPFAM" id="SSF102114">
    <property type="entry name" value="Radical SAM enzymes"/>
    <property type="match status" value="1"/>
</dbReference>
<evidence type="ECO:0000256" key="8">
    <source>
        <dbReference type="ARBA" id="ARBA00023004"/>
    </source>
</evidence>
<comment type="cofactor">
    <cofactor evidence="1 12">
        <name>pyridoxal 5'-phosphate</name>
        <dbReference type="ChEBI" id="CHEBI:597326"/>
    </cofactor>
</comment>
<dbReference type="InterPro" id="IPR058240">
    <property type="entry name" value="rSAM_sf"/>
</dbReference>
<dbReference type="HOGENOM" id="CLU_032161_0_1_12"/>
<keyword evidence="8" id="KW-0408">Iron</keyword>
<evidence type="ECO:0000256" key="11">
    <source>
        <dbReference type="PIRSR" id="PIRSR004911-1"/>
    </source>
</evidence>
<keyword evidence="6 11" id="KW-0479">Metal-binding</keyword>
<gene>
    <name evidence="14" type="ordered locus">Spirs_3672</name>
</gene>
<evidence type="ECO:0000259" key="13">
    <source>
        <dbReference type="PROSITE" id="PS51918"/>
    </source>
</evidence>
<feature type="domain" description="Radical SAM core" evidence="13">
    <location>
        <begin position="105"/>
        <end position="321"/>
    </location>
</feature>
<dbReference type="EC" id="5.4.3.2" evidence="14"/>
<keyword evidence="7 12" id="KW-0663">Pyridoxal phosphate</keyword>